<comment type="caution">
    <text evidence="1">The sequence shown here is derived from an EMBL/GenBank/DDBJ whole genome shotgun (WGS) entry which is preliminary data.</text>
</comment>
<evidence type="ECO:0000313" key="1">
    <source>
        <dbReference type="EMBL" id="KAG5415203.1"/>
    </source>
</evidence>
<keyword evidence="2" id="KW-1185">Reference proteome</keyword>
<name>A0ABQ7NWG2_BRACM</name>
<sequence length="186" mass="20557">GMSESADGESAASTESRQRCSTCGGLKKGNGASWMLGSRGIAQLGLPPNFNLICGVRARAGVWRCFYHDKNGVKVEEDASIVILKYGIDKIIKEESPSQVEKLKVTLKQYRGISARELVTRSDLEEILEIVALYEELSYASVSYISKLSTYRSLTKEWIKASKRVQLAHARAKLLKNMSSLSHITV</sequence>
<gene>
    <name evidence="1" type="primary">A01g507100.1_BraROA</name>
    <name evidence="1" type="ORF">IGI04_002770</name>
</gene>
<proteinExistence type="predicted"/>
<evidence type="ECO:0000313" key="2">
    <source>
        <dbReference type="Proteomes" id="UP000823674"/>
    </source>
</evidence>
<protein>
    <submittedName>
        <fullName evidence="1">Uncharacterized protein</fullName>
    </submittedName>
</protein>
<accession>A0ABQ7NWG2</accession>
<organism evidence="1 2">
    <name type="scientific">Brassica rapa subsp. trilocularis</name>
    <dbReference type="NCBI Taxonomy" id="1813537"/>
    <lineage>
        <taxon>Eukaryota</taxon>
        <taxon>Viridiplantae</taxon>
        <taxon>Streptophyta</taxon>
        <taxon>Embryophyta</taxon>
        <taxon>Tracheophyta</taxon>
        <taxon>Spermatophyta</taxon>
        <taxon>Magnoliopsida</taxon>
        <taxon>eudicotyledons</taxon>
        <taxon>Gunneridae</taxon>
        <taxon>Pentapetalae</taxon>
        <taxon>rosids</taxon>
        <taxon>malvids</taxon>
        <taxon>Brassicales</taxon>
        <taxon>Brassicaceae</taxon>
        <taxon>Brassiceae</taxon>
        <taxon>Brassica</taxon>
    </lineage>
</organism>
<reference evidence="1 2" key="1">
    <citation type="submission" date="2021-03" db="EMBL/GenBank/DDBJ databases">
        <authorList>
            <person name="King G.J."/>
            <person name="Bancroft I."/>
            <person name="Baten A."/>
            <person name="Bloomfield J."/>
            <person name="Borpatragohain P."/>
            <person name="He Z."/>
            <person name="Irish N."/>
            <person name="Irwin J."/>
            <person name="Liu K."/>
            <person name="Mauleon R.P."/>
            <person name="Moore J."/>
            <person name="Morris R."/>
            <person name="Ostergaard L."/>
            <person name="Wang B."/>
            <person name="Wells R."/>
        </authorList>
    </citation>
    <scope>NUCLEOTIDE SEQUENCE [LARGE SCALE GENOMIC DNA]</scope>
    <source>
        <strain evidence="1">R-o-18</strain>
        <tissue evidence="1">Leaf</tissue>
    </source>
</reference>
<dbReference type="Proteomes" id="UP000823674">
    <property type="component" value="Chromosome A01"/>
</dbReference>
<dbReference type="EMBL" id="JADBGQ010000001">
    <property type="protein sequence ID" value="KAG5415203.1"/>
    <property type="molecule type" value="Genomic_DNA"/>
</dbReference>
<feature type="non-terminal residue" evidence="1">
    <location>
        <position position="1"/>
    </location>
</feature>